<comment type="caution">
    <text evidence="4">The sequence shown here is derived from an EMBL/GenBank/DDBJ whole genome shotgun (WGS) entry which is preliminary data.</text>
</comment>
<keyword evidence="1" id="KW-0862">Zinc</keyword>
<organism evidence="4 5">
    <name type="scientific">Sinanodonta woodiana</name>
    <name type="common">Chinese pond mussel</name>
    <name type="synonym">Anodonta woodiana</name>
    <dbReference type="NCBI Taxonomy" id="1069815"/>
    <lineage>
        <taxon>Eukaryota</taxon>
        <taxon>Metazoa</taxon>
        <taxon>Spiralia</taxon>
        <taxon>Lophotrochozoa</taxon>
        <taxon>Mollusca</taxon>
        <taxon>Bivalvia</taxon>
        <taxon>Autobranchia</taxon>
        <taxon>Heteroconchia</taxon>
        <taxon>Palaeoheterodonta</taxon>
        <taxon>Unionida</taxon>
        <taxon>Unionoidea</taxon>
        <taxon>Unionidae</taxon>
        <taxon>Unioninae</taxon>
        <taxon>Sinanodonta</taxon>
    </lineage>
</organism>
<keyword evidence="2" id="KW-0732">Signal</keyword>
<feature type="non-terminal residue" evidence="4">
    <location>
        <position position="511"/>
    </location>
</feature>
<dbReference type="PANTHER" id="PTHR11905:SF159">
    <property type="entry name" value="ADAM METALLOPROTEASE"/>
    <property type="match status" value="1"/>
</dbReference>
<feature type="binding site" evidence="1">
    <location>
        <position position="413"/>
    </location>
    <ligand>
        <name>Zn(2+)</name>
        <dbReference type="ChEBI" id="CHEBI:29105"/>
        <note>catalytic</note>
    </ligand>
</feature>
<feature type="binding site" evidence="1">
    <location>
        <position position="403"/>
    </location>
    <ligand>
        <name>Zn(2+)</name>
        <dbReference type="ChEBI" id="CHEBI:29105"/>
        <note>catalytic</note>
    </ligand>
</feature>
<keyword evidence="1" id="KW-0479">Metal-binding</keyword>
<dbReference type="PANTHER" id="PTHR11905">
    <property type="entry name" value="ADAM A DISINTEGRIN AND METALLOPROTEASE DOMAIN"/>
    <property type="match status" value="1"/>
</dbReference>
<dbReference type="InterPro" id="IPR001590">
    <property type="entry name" value="Peptidase_M12B"/>
</dbReference>
<evidence type="ECO:0000259" key="3">
    <source>
        <dbReference type="PROSITE" id="PS50215"/>
    </source>
</evidence>
<comment type="caution">
    <text evidence="1">Lacks conserved residue(s) required for the propagation of feature annotation.</text>
</comment>
<evidence type="ECO:0000313" key="5">
    <source>
        <dbReference type="Proteomes" id="UP001634394"/>
    </source>
</evidence>
<dbReference type="SUPFAM" id="SSF55486">
    <property type="entry name" value="Metalloproteases ('zincins'), catalytic domain"/>
    <property type="match status" value="1"/>
</dbReference>
<dbReference type="GO" id="GO:0046872">
    <property type="term" value="F:metal ion binding"/>
    <property type="evidence" value="ECO:0007669"/>
    <property type="project" value="UniProtKB-KW"/>
</dbReference>
<name>A0ABD3Y129_SINWO</name>
<protein>
    <recommendedName>
        <fullName evidence="3">Peptidase M12B domain-containing protein</fullName>
    </recommendedName>
</protein>
<evidence type="ECO:0000256" key="1">
    <source>
        <dbReference type="PROSITE-ProRule" id="PRU00276"/>
    </source>
</evidence>
<reference evidence="4 5" key="1">
    <citation type="submission" date="2024-11" db="EMBL/GenBank/DDBJ databases">
        <title>Chromosome-level genome assembly of the freshwater bivalve Anodonta woodiana.</title>
        <authorList>
            <person name="Chen X."/>
        </authorList>
    </citation>
    <scope>NUCLEOTIDE SEQUENCE [LARGE SCALE GENOMIC DNA]</scope>
    <source>
        <strain evidence="4">MN2024</strain>
        <tissue evidence="4">Gills</tissue>
    </source>
</reference>
<feature type="signal peptide" evidence="2">
    <location>
        <begin position="1"/>
        <end position="22"/>
    </location>
</feature>
<accession>A0ABD3Y129</accession>
<dbReference type="InterPro" id="IPR024079">
    <property type="entry name" value="MetalloPept_cat_dom_sf"/>
</dbReference>
<feature type="chain" id="PRO_5044802225" description="Peptidase M12B domain-containing protein" evidence="2">
    <location>
        <begin position="23"/>
        <end position="511"/>
    </location>
</feature>
<keyword evidence="5" id="KW-1185">Reference proteome</keyword>
<proteinExistence type="predicted"/>
<dbReference type="Gene3D" id="3.40.390.10">
    <property type="entry name" value="Collagenase (Catalytic Domain)"/>
    <property type="match status" value="1"/>
</dbReference>
<feature type="binding site" evidence="1">
    <location>
        <position position="407"/>
    </location>
    <ligand>
        <name>Zn(2+)</name>
        <dbReference type="ChEBI" id="CHEBI:29105"/>
        <note>catalytic</note>
    </ligand>
</feature>
<dbReference type="Proteomes" id="UP001634394">
    <property type="component" value="Unassembled WGS sequence"/>
</dbReference>
<dbReference type="AlphaFoldDB" id="A0ABD3Y129"/>
<feature type="domain" description="Peptidase M12B" evidence="3">
    <location>
        <begin position="232"/>
        <end position="467"/>
    </location>
</feature>
<evidence type="ECO:0000256" key="2">
    <source>
        <dbReference type="SAM" id="SignalP"/>
    </source>
</evidence>
<dbReference type="PROSITE" id="PS50215">
    <property type="entry name" value="ADAM_MEPRO"/>
    <property type="match status" value="1"/>
</dbReference>
<sequence>MKTDVLFLIAGVLTIVESVATGLETVWVRDMTAEIQGYKRELDDYDLPDQLTFNLRRGLNDLTLKLKRNYEINPNADIYVVQKLKNGRPFLAKSNDIETEAVSYYQDVENMAFVTVRCASRSNHKCDRVINGNVRIGYCNYDLRPVESEFESGGLAEVHSLIGKRYALLDQAHVENRDVATTCETNIEAKHYARFVEKQDHFRTIDATLPRSIADLEDKGAQEKTRLQKHDYYVKVAVLIDSGLWDIYASRVQNADPFLKDDIVKQKIREAYSHIINGVNLRYKTIDDPSISITIILQQFIIFQHEDRFPHNMSKVVIANGKKYIDASLYNKDFKQWVQTVGSNMVPVFDHAMLFTGYDLFTESIDKNGINGISPIAGVCDAVKKVSLIQSSHFYRTVLAAAHELGHNLGADHDGTTDDGKECPPDERYIMYYSLPILNATTPLYRNIWLFSTCSVESFKKTLKSKDCVKYEGSVYNTDEWTMFMRKEPGYVFTPNMQCYIIYGPHYVHYG</sequence>
<gene>
    <name evidence="4" type="ORF">ACJMK2_004381</name>
</gene>
<dbReference type="EMBL" id="JBJQND010000001">
    <property type="protein sequence ID" value="KAL3892144.1"/>
    <property type="molecule type" value="Genomic_DNA"/>
</dbReference>
<evidence type="ECO:0000313" key="4">
    <source>
        <dbReference type="EMBL" id="KAL3892144.1"/>
    </source>
</evidence>
<dbReference type="Pfam" id="PF13688">
    <property type="entry name" value="Reprolysin_5"/>
    <property type="match status" value="1"/>
</dbReference>
<feature type="active site" evidence="1">
    <location>
        <position position="404"/>
    </location>
</feature>